<dbReference type="Proteomes" id="UP001165960">
    <property type="component" value="Unassembled WGS sequence"/>
</dbReference>
<gene>
    <name evidence="1" type="ORF">DSO57_1013582</name>
</gene>
<sequence length="102" mass="10644">MFLVENVLALLSALFNLTESINLAALISVWVFKLVSITLLLGALSLCSKGRALVITKVLGTKGSELLVGKGLDAKGSVVVLGIITLLAKGAGVLEKRRGLIE</sequence>
<comment type="caution">
    <text evidence="1">The sequence shown here is derived from an EMBL/GenBank/DDBJ whole genome shotgun (WGS) entry which is preliminary data.</text>
</comment>
<reference evidence="1" key="1">
    <citation type="submission" date="2022-04" db="EMBL/GenBank/DDBJ databases">
        <title>Genome of the entomopathogenic fungus Entomophthora muscae.</title>
        <authorList>
            <person name="Elya C."/>
            <person name="Lovett B.R."/>
            <person name="Lee E."/>
            <person name="Macias A.M."/>
            <person name="Hajek A.E."/>
            <person name="De Bivort B.L."/>
            <person name="Kasson M.T."/>
            <person name="De Fine Licht H.H."/>
            <person name="Stajich J.E."/>
        </authorList>
    </citation>
    <scope>NUCLEOTIDE SEQUENCE</scope>
    <source>
        <strain evidence="1">Berkeley</strain>
    </source>
</reference>
<accession>A0ACC2S7H2</accession>
<dbReference type="EMBL" id="QTSX02005730">
    <property type="protein sequence ID" value="KAJ9058323.1"/>
    <property type="molecule type" value="Genomic_DNA"/>
</dbReference>
<organism evidence="1 2">
    <name type="scientific">Entomophthora muscae</name>
    <dbReference type="NCBI Taxonomy" id="34485"/>
    <lineage>
        <taxon>Eukaryota</taxon>
        <taxon>Fungi</taxon>
        <taxon>Fungi incertae sedis</taxon>
        <taxon>Zoopagomycota</taxon>
        <taxon>Entomophthoromycotina</taxon>
        <taxon>Entomophthoromycetes</taxon>
        <taxon>Entomophthorales</taxon>
        <taxon>Entomophthoraceae</taxon>
        <taxon>Entomophthora</taxon>
    </lineage>
</organism>
<protein>
    <submittedName>
        <fullName evidence="1">Uncharacterized protein</fullName>
    </submittedName>
</protein>
<evidence type="ECO:0000313" key="2">
    <source>
        <dbReference type="Proteomes" id="UP001165960"/>
    </source>
</evidence>
<proteinExistence type="predicted"/>
<evidence type="ECO:0000313" key="1">
    <source>
        <dbReference type="EMBL" id="KAJ9058323.1"/>
    </source>
</evidence>
<keyword evidence="2" id="KW-1185">Reference proteome</keyword>
<name>A0ACC2S7H2_9FUNG</name>